<dbReference type="PaxDb" id="284590-Q6CQ62"/>
<dbReference type="PANTHER" id="PTHR11271:SF6">
    <property type="entry name" value="GUANINE DEAMINASE"/>
    <property type="match status" value="1"/>
</dbReference>
<dbReference type="NCBIfam" id="TIGR02967">
    <property type="entry name" value="guan_deamin"/>
    <property type="match status" value="1"/>
</dbReference>
<dbReference type="STRING" id="284590.Q6CQ62"/>
<gene>
    <name evidence="10" type="ORF">KLLA0_D19492g</name>
</gene>
<dbReference type="GO" id="GO:0005829">
    <property type="term" value="C:cytosol"/>
    <property type="evidence" value="ECO:0007669"/>
    <property type="project" value="TreeGrafter"/>
</dbReference>
<dbReference type="GO" id="GO:0008270">
    <property type="term" value="F:zinc ion binding"/>
    <property type="evidence" value="ECO:0007669"/>
    <property type="project" value="UniProtKB-UniRule"/>
</dbReference>
<dbReference type="Pfam" id="PF01979">
    <property type="entry name" value="Amidohydro_1"/>
    <property type="match status" value="1"/>
</dbReference>
<evidence type="ECO:0000256" key="7">
    <source>
        <dbReference type="ARBA" id="ARBA00056079"/>
    </source>
</evidence>
<dbReference type="EMBL" id="CR382124">
    <property type="protein sequence ID" value="CAH01023.1"/>
    <property type="molecule type" value="Genomic_DNA"/>
</dbReference>
<keyword evidence="3 8" id="KW-0479">Metal-binding</keyword>
<dbReference type="GO" id="GO:0006147">
    <property type="term" value="P:guanine catabolic process"/>
    <property type="evidence" value="ECO:0007669"/>
    <property type="project" value="UniProtKB-UniRule"/>
</dbReference>
<dbReference type="FunCoup" id="Q6CQ62">
    <property type="interactions" value="156"/>
</dbReference>
<comment type="function">
    <text evidence="7 8">Catalyzes the hydrolytic deamination of guanine, producing xanthine and ammonia.</text>
</comment>
<dbReference type="SUPFAM" id="SSF51556">
    <property type="entry name" value="Metallo-dependent hydrolases"/>
    <property type="match status" value="1"/>
</dbReference>
<dbReference type="AlphaFoldDB" id="Q6CQ62"/>
<keyword evidence="5 8" id="KW-0862">Zinc</keyword>
<evidence type="ECO:0000256" key="3">
    <source>
        <dbReference type="ARBA" id="ARBA00022723"/>
    </source>
</evidence>
<evidence type="ECO:0000313" key="10">
    <source>
        <dbReference type="EMBL" id="CAH01023.1"/>
    </source>
</evidence>
<evidence type="ECO:0000313" key="11">
    <source>
        <dbReference type="Proteomes" id="UP000000598"/>
    </source>
</evidence>
<dbReference type="GO" id="GO:0008892">
    <property type="term" value="F:guanine deaminase activity"/>
    <property type="evidence" value="ECO:0007669"/>
    <property type="project" value="UniProtKB-UniRule"/>
</dbReference>
<comment type="similarity">
    <text evidence="2 8">Belongs to the metallo-dependent hydrolases superfamily. ATZ/TRZ family.</text>
</comment>
<dbReference type="InterPro" id="IPR014311">
    <property type="entry name" value="Guanine_deaminase"/>
</dbReference>
<sequence length="496" mass="55037">MAPVTINMVKSEESFIDEPFHPEGVKIIVHYGNLIDTPELGQLRIRLKCAVGICSTSGVILFIEEGCDDPVIAALNYDRYLKDIDIHVIFNSVSDPAGKDSFYFPGFVDTHIHASQYPNCGIFGNSTLLDWLDTYTFPLESSLNDENIAALTYDAVISQTLKHGTTCASYFTTIDSNSSKIMADLCKSKGQRAFIGKVCMNQHSPSYYQETIEECKDASLDLIEYILKDLNSPLIKPIITPRFAITCSSALMDSLSEVAEEFDLPIQTHLNENDSEIAFVKELFKDCHSYTDVYHKHGLLNGKTVLAHCIHLEDSEIELLKKSSAGISHCPISNSSLTSGECRVKELLNYGLKVSLGSDVSGGFTVSILENARQALLVSRHRAMSVEDPERKEECKLSVAEVLYLATMGGAKVLNLSDKIGSFDVGKEFDAQLIDLSTKGSNVSIFPWQKVTNDKIQPNGKDRIKLENIVAKWLFNGDDRNVKSVWVRGKLCHQNL</sequence>
<dbReference type="eggNOG" id="KOG3968">
    <property type="taxonomic scope" value="Eukaryota"/>
</dbReference>
<evidence type="ECO:0000259" key="9">
    <source>
        <dbReference type="Pfam" id="PF01979"/>
    </source>
</evidence>
<dbReference type="KEGG" id="kla:KLLA0_D19492g"/>
<evidence type="ECO:0000256" key="4">
    <source>
        <dbReference type="ARBA" id="ARBA00022801"/>
    </source>
</evidence>
<accession>Q6CQ62</accession>
<dbReference type="InterPro" id="IPR011059">
    <property type="entry name" value="Metal-dep_hydrolase_composite"/>
</dbReference>
<dbReference type="InParanoid" id="Q6CQ62"/>
<evidence type="ECO:0000256" key="6">
    <source>
        <dbReference type="ARBA" id="ARBA00051148"/>
    </source>
</evidence>
<dbReference type="OMA" id="CVHMNDS"/>
<comment type="cofactor">
    <cofactor evidence="8">
        <name>Zn(2+)</name>
        <dbReference type="ChEBI" id="CHEBI:29105"/>
    </cofactor>
    <text evidence="8">Binds 1 zinc ion per subunit.</text>
</comment>
<dbReference type="PANTHER" id="PTHR11271">
    <property type="entry name" value="GUANINE DEAMINASE"/>
    <property type="match status" value="1"/>
</dbReference>
<evidence type="ECO:0000256" key="2">
    <source>
        <dbReference type="ARBA" id="ARBA00006745"/>
    </source>
</evidence>
<dbReference type="InterPro" id="IPR051607">
    <property type="entry name" value="Metallo-dep_hydrolases"/>
</dbReference>
<protein>
    <recommendedName>
        <fullName evidence="8">Guanine deaminase</fullName>
        <shortName evidence="8">Guanase</shortName>
        <ecNumber evidence="8">3.5.4.3</ecNumber>
    </recommendedName>
    <alternativeName>
        <fullName evidence="8">Guanine aminohydrolase</fullName>
    </alternativeName>
</protein>
<dbReference type="FunFam" id="3.20.20.140:FF:000022">
    <property type="entry name" value="Guanine deaminase"/>
    <property type="match status" value="1"/>
</dbReference>
<dbReference type="SUPFAM" id="SSF51338">
    <property type="entry name" value="Composite domain of metallo-dependent hydrolases"/>
    <property type="match status" value="1"/>
</dbReference>
<dbReference type="Proteomes" id="UP000000598">
    <property type="component" value="Chromosome D"/>
</dbReference>
<evidence type="ECO:0000256" key="5">
    <source>
        <dbReference type="ARBA" id="ARBA00022833"/>
    </source>
</evidence>
<dbReference type="InterPro" id="IPR032466">
    <property type="entry name" value="Metal_Hydrolase"/>
</dbReference>
<comment type="pathway">
    <text evidence="1 8">Purine metabolism; guanine degradation; xanthine from guanine: step 1/1.</text>
</comment>
<comment type="catalytic activity">
    <reaction evidence="6 8">
        <text>guanine + H2O + H(+) = xanthine + NH4(+)</text>
        <dbReference type="Rhea" id="RHEA:14665"/>
        <dbReference type="ChEBI" id="CHEBI:15377"/>
        <dbReference type="ChEBI" id="CHEBI:15378"/>
        <dbReference type="ChEBI" id="CHEBI:16235"/>
        <dbReference type="ChEBI" id="CHEBI:17712"/>
        <dbReference type="ChEBI" id="CHEBI:28938"/>
        <dbReference type="EC" id="3.5.4.3"/>
    </reaction>
</comment>
<name>Q6CQ62_KLULA</name>
<dbReference type="EC" id="3.5.4.3" evidence="8"/>
<evidence type="ECO:0000256" key="1">
    <source>
        <dbReference type="ARBA" id="ARBA00004984"/>
    </source>
</evidence>
<proteinExistence type="inferred from homology"/>
<organism evidence="10 11">
    <name type="scientific">Kluyveromyces lactis (strain ATCC 8585 / CBS 2359 / DSM 70799 / NBRC 1267 / NRRL Y-1140 / WM37)</name>
    <name type="common">Yeast</name>
    <name type="synonym">Candida sphaerica</name>
    <dbReference type="NCBI Taxonomy" id="284590"/>
    <lineage>
        <taxon>Eukaryota</taxon>
        <taxon>Fungi</taxon>
        <taxon>Dikarya</taxon>
        <taxon>Ascomycota</taxon>
        <taxon>Saccharomycotina</taxon>
        <taxon>Saccharomycetes</taxon>
        <taxon>Saccharomycetales</taxon>
        <taxon>Saccharomycetaceae</taxon>
        <taxon>Kluyveromyces</taxon>
    </lineage>
</organism>
<dbReference type="HOGENOM" id="CLU_012358_0_0_1"/>
<dbReference type="InterPro" id="IPR006680">
    <property type="entry name" value="Amidohydro-rel"/>
</dbReference>
<dbReference type="Gene3D" id="2.30.40.10">
    <property type="entry name" value="Urease, subunit C, domain 1"/>
    <property type="match status" value="1"/>
</dbReference>
<dbReference type="UniPathway" id="UPA00603">
    <property type="reaction ID" value="UER00660"/>
</dbReference>
<keyword evidence="11" id="KW-1185">Reference proteome</keyword>
<feature type="domain" description="Amidohydrolase-related" evidence="9">
    <location>
        <begin position="103"/>
        <end position="491"/>
    </location>
</feature>
<keyword evidence="4 8" id="KW-0378">Hydrolase</keyword>
<dbReference type="Gene3D" id="3.20.20.140">
    <property type="entry name" value="Metal-dependent hydrolases"/>
    <property type="match status" value="1"/>
</dbReference>
<reference evidence="10 11" key="1">
    <citation type="journal article" date="2004" name="Nature">
        <title>Genome evolution in yeasts.</title>
        <authorList>
            <consortium name="Genolevures"/>
            <person name="Dujon B."/>
            <person name="Sherman D."/>
            <person name="Fischer G."/>
            <person name="Durrens P."/>
            <person name="Casaregola S."/>
            <person name="Lafontaine I."/>
            <person name="de Montigny J."/>
            <person name="Marck C."/>
            <person name="Neuveglise C."/>
            <person name="Talla E."/>
            <person name="Goffard N."/>
            <person name="Frangeul L."/>
            <person name="Aigle M."/>
            <person name="Anthouard V."/>
            <person name="Babour A."/>
            <person name="Barbe V."/>
            <person name="Barnay S."/>
            <person name="Blanchin S."/>
            <person name="Beckerich J.M."/>
            <person name="Beyne E."/>
            <person name="Bleykasten C."/>
            <person name="Boisrame A."/>
            <person name="Boyer J."/>
            <person name="Cattolico L."/>
            <person name="Confanioleri F."/>
            <person name="de Daruvar A."/>
            <person name="Despons L."/>
            <person name="Fabre E."/>
            <person name="Fairhead C."/>
            <person name="Ferry-Dumazet H."/>
            <person name="Groppi A."/>
            <person name="Hantraye F."/>
            <person name="Hennequin C."/>
            <person name="Jauniaux N."/>
            <person name="Joyet P."/>
            <person name="Kachouri R."/>
            <person name="Kerrest A."/>
            <person name="Koszul R."/>
            <person name="Lemaire M."/>
            <person name="Lesur I."/>
            <person name="Ma L."/>
            <person name="Muller H."/>
            <person name="Nicaud J.M."/>
            <person name="Nikolski M."/>
            <person name="Oztas S."/>
            <person name="Ozier-Kalogeropoulos O."/>
            <person name="Pellenz S."/>
            <person name="Potier S."/>
            <person name="Richard G.F."/>
            <person name="Straub M.L."/>
            <person name="Suleau A."/>
            <person name="Swennene D."/>
            <person name="Tekaia F."/>
            <person name="Wesolowski-Louvel M."/>
            <person name="Westhof E."/>
            <person name="Wirth B."/>
            <person name="Zeniou-Meyer M."/>
            <person name="Zivanovic I."/>
            <person name="Bolotin-Fukuhara M."/>
            <person name="Thierry A."/>
            <person name="Bouchier C."/>
            <person name="Caudron B."/>
            <person name="Scarpelli C."/>
            <person name="Gaillardin C."/>
            <person name="Weissenbach J."/>
            <person name="Wincker P."/>
            <person name="Souciet J.L."/>
        </authorList>
    </citation>
    <scope>NUCLEOTIDE SEQUENCE [LARGE SCALE GENOMIC DNA]</scope>
    <source>
        <strain evidence="11">ATCC 8585 / CBS 2359 / DSM 70799 / NBRC 1267 / NRRL Y-1140 / WM37</strain>
    </source>
</reference>
<evidence type="ECO:0000256" key="8">
    <source>
        <dbReference type="RuleBase" id="RU366009"/>
    </source>
</evidence>